<dbReference type="STRING" id="154538.A0A1M2VTZ3"/>
<dbReference type="OrthoDB" id="3036049at2759"/>
<dbReference type="InterPro" id="IPR011333">
    <property type="entry name" value="SKP1/BTB/POZ_sf"/>
</dbReference>
<reference evidence="2 3" key="1">
    <citation type="submission" date="2016-10" db="EMBL/GenBank/DDBJ databases">
        <title>Genome sequence of the basidiomycete white-rot fungus Trametes pubescens.</title>
        <authorList>
            <person name="Makela M.R."/>
            <person name="Granchi Z."/>
            <person name="Peng M."/>
            <person name="De Vries R.P."/>
            <person name="Grigoriev I."/>
            <person name="Riley R."/>
            <person name="Hilden K."/>
        </authorList>
    </citation>
    <scope>NUCLEOTIDE SEQUENCE [LARGE SCALE GENOMIC DNA]</scope>
    <source>
        <strain evidence="2 3">FBCC735</strain>
    </source>
</reference>
<dbReference type="SUPFAM" id="SSF54695">
    <property type="entry name" value="POZ domain"/>
    <property type="match status" value="1"/>
</dbReference>
<dbReference type="Pfam" id="PF00651">
    <property type="entry name" value="BTB"/>
    <property type="match status" value="1"/>
</dbReference>
<dbReference type="AlphaFoldDB" id="A0A1M2VTZ3"/>
<dbReference type="OMA" id="CIRARDK"/>
<name>A0A1M2VTZ3_TRAPU</name>
<keyword evidence="3" id="KW-1185">Reference proteome</keyword>
<dbReference type="Gene3D" id="3.30.710.10">
    <property type="entry name" value="Potassium Channel Kv1.1, Chain A"/>
    <property type="match status" value="1"/>
</dbReference>
<sequence length="336" mass="37704">MSECGASRKRARVESLEKPVRDEEFWFEDGTITLVAGDVHFLVYKGILANNSPVFNDMFFLPQPLDHDDSRGPTSWATPVVHLSDSPEDLRHLLRLQMPGKDSRFFTSSDPSFHAISACIRLGHKYQMEHVVQQALEYLTIYYRSDYQNFGRANAHIPPNFHAEHAVGVVNMARLVDKPSLLAVAMLACCQLEGPVLVAGFVREDGTPEALTQEDLGLCIQAKESLIRASLDLALRVYAPVSSQCRIKPSCRKLLHMFFNSTRKQDGYMTSVNPFLSWSIPLAHFFRTRQESPCDECIVQLGLSNDIERDALWKTLPSLLGLEIAGWIGDSQVLPG</sequence>
<organism evidence="2 3">
    <name type="scientific">Trametes pubescens</name>
    <name type="common">White-rot fungus</name>
    <dbReference type="NCBI Taxonomy" id="154538"/>
    <lineage>
        <taxon>Eukaryota</taxon>
        <taxon>Fungi</taxon>
        <taxon>Dikarya</taxon>
        <taxon>Basidiomycota</taxon>
        <taxon>Agaricomycotina</taxon>
        <taxon>Agaricomycetes</taxon>
        <taxon>Polyporales</taxon>
        <taxon>Polyporaceae</taxon>
        <taxon>Trametes</taxon>
    </lineage>
</organism>
<proteinExistence type="predicted"/>
<dbReference type="Proteomes" id="UP000184267">
    <property type="component" value="Unassembled WGS sequence"/>
</dbReference>
<feature type="domain" description="BTB" evidence="1">
    <location>
        <begin position="30"/>
        <end position="143"/>
    </location>
</feature>
<protein>
    <recommendedName>
        <fullName evidence="1">BTB domain-containing protein</fullName>
    </recommendedName>
</protein>
<evidence type="ECO:0000313" key="3">
    <source>
        <dbReference type="Proteomes" id="UP000184267"/>
    </source>
</evidence>
<dbReference type="SMART" id="SM00225">
    <property type="entry name" value="BTB"/>
    <property type="match status" value="1"/>
</dbReference>
<evidence type="ECO:0000313" key="2">
    <source>
        <dbReference type="EMBL" id="OJT11081.1"/>
    </source>
</evidence>
<evidence type="ECO:0000259" key="1">
    <source>
        <dbReference type="SMART" id="SM00225"/>
    </source>
</evidence>
<gene>
    <name evidence="2" type="ORF">TRAPUB_12365</name>
</gene>
<comment type="caution">
    <text evidence="2">The sequence shown here is derived from an EMBL/GenBank/DDBJ whole genome shotgun (WGS) entry which is preliminary data.</text>
</comment>
<dbReference type="InterPro" id="IPR000210">
    <property type="entry name" value="BTB/POZ_dom"/>
</dbReference>
<dbReference type="CDD" id="cd18186">
    <property type="entry name" value="BTB_POZ_ZBTB_KLHL-like"/>
    <property type="match status" value="1"/>
</dbReference>
<dbReference type="EMBL" id="MNAD01000687">
    <property type="protein sequence ID" value="OJT11081.1"/>
    <property type="molecule type" value="Genomic_DNA"/>
</dbReference>
<accession>A0A1M2VTZ3</accession>